<dbReference type="InterPro" id="IPR006076">
    <property type="entry name" value="FAD-dep_OxRdtase"/>
</dbReference>
<dbReference type="GO" id="GO:0042147">
    <property type="term" value="P:retrograde transport, endosome to Golgi"/>
    <property type="evidence" value="ECO:0007669"/>
    <property type="project" value="TreeGrafter"/>
</dbReference>
<evidence type="ECO:0000313" key="4">
    <source>
        <dbReference type="Proteomes" id="UP000070501"/>
    </source>
</evidence>
<proteinExistence type="predicted"/>
<sequence>MATSSSSSQPAPAQRKNITIIGGGIIGCTTAYYLTRHPLYDRALHRITLLEASSSSSAGGRIKDSIQDAATLAYPDSAQQQQQQQQRQQEFNPAHDGIAGGASGKAGGLLARWAFPDNIVPLSFRLHEELAREHGGQRRWGYRRCWASQVECRARLPGPLADSSAGGAGRTAEGRSENADGNTKGLHKDHKKSAAALKRLGVPEDLDWLDTATGDGGLEAYENMGTPDNTAQVHPELFTRSMAALAEERGVRIVTGARVTSINSSPPATASPGVDAHGNTTGQGSVQSVTYISHSKSGNGTSSSAEQGEEQVTLPSTDVIVAAGPWTSRVLPAGPPVSASRAHSVVIKPARPVSAYALFTAITLPPGFPEPATGDTTSKKSRTALKRPTTVEPEIYARPDGTAYACGPTDTDVALPLLSSDVAVDEARCDDIVAQVAAISDELDPTGRGSRPMPEAAQVLAKQACYLPQGGPWIGRVPGQPRGVVVAAGHTCWGIQNAPATGLLVSEVVMEGEARSARLGGCDPARAM</sequence>
<evidence type="ECO:0000256" key="1">
    <source>
        <dbReference type="SAM" id="MobiDB-lite"/>
    </source>
</evidence>
<dbReference type="GO" id="GO:0005829">
    <property type="term" value="C:cytosol"/>
    <property type="evidence" value="ECO:0007669"/>
    <property type="project" value="GOC"/>
</dbReference>
<dbReference type="EMBL" id="KQ964248">
    <property type="protein sequence ID" value="KXJ92592.1"/>
    <property type="molecule type" value="Genomic_DNA"/>
</dbReference>
<dbReference type="SUPFAM" id="SSF51971">
    <property type="entry name" value="Nucleotide-binding domain"/>
    <property type="match status" value="1"/>
</dbReference>
<dbReference type="GO" id="GO:0005770">
    <property type="term" value="C:late endosome"/>
    <property type="evidence" value="ECO:0007669"/>
    <property type="project" value="TreeGrafter"/>
</dbReference>
<evidence type="ECO:0000313" key="3">
    <source>
        <dbReference type="EMBL" id="KXJ92592.1"/>
    </source>
</evidence>
<dbReference type="Gene3D" id="3.30.9.10">
    <property type="entry name" value="D-Amino Acid Oxidase, subunit A, domain 2"/>
    <property type="match status" value="1"/>
</dbReference>
<organism evidence="3 4">
    <name type="scientific">Microdochium bolleyi</name>
    <dbReference type="NCBI Taxonomy" id="196109"/>
    <lineage>
        <taxon>Eukaryota</taxon>
        <taxon>Fungi</taxon>
        <taxon>Dikarya</taxon>
        <taxon>Ascomycota</taxon>
        <taxon>Pezizomycotina</taxon>
        <taxon>Sordariomycetes</taxon>
        <taxon>Xylariomycetidae</taxon>
        <taxon>Xylariales</taxon>
        <taxon>Microdochiaceae</taxon>
        <taxon>Microdochium</taxon>
    </lineage>
</organism>
<dbReference type="InParanoid" id="A0A136J624"/>
<protein>
    <submittedName>
        <fullName evidence="3">FAD dependent oxidoreductase</fullName>
    </submittedName>
</protein>
<feature type="region of interest" description="Disordered" evidence="1">
    <location>
        <begin position="158"/>
        <end position="192"/>
    </location>
</feature>
<dbReference type="Proteomes" id="UP000070501">
    <property type="component" value="Unassembled WGS sequence"/>
</dbReference>
<dbReference type="PANTHER" id="PTHR13847">
    <property type="entry name" value="SARCOSINE DEHYDROGENASE-RELATED"/>
    <property type="match status" value="1"/>
</dbReference>
<dbReference type="InterPro" id="IPR036188">
    <property type="entry name" value="FAD/NAD-bd_sf"/>
</dbReference>
<dbReference type="PANTHER" id="PTHR13847:SF150">
    <property type="entry name" value="OXIDOREDUCTASE TDA3-RELATED"/>
    <property type="match status" value="1"/>
</dbReference>
<feature type="region of interest" description="Disordered" evidence="1">
    <location>
        <begin position="262"/>
        <end position="285"/>
    </location>
</feature>
<evidence type="ECO:0000259" key="2">
    <source>
        <dbReference type="Pfam" id="PF01266"/>
    </source>
</evidence>
<dbReference type="OrthoDB" id="498204at2759"/>
<feature type="compositionally biased region" description="Low complexity" evidence="1">
    <location>
        <begin position="79"/>
        <end position="89"/>
    </location>
</feature>
<gene>
    <name evidence="3" type="ORF">Micbo1qcDRAFT_194005</name>
</gene>
<dbReference type="Gene3D" id="3.50.50.60">
    <property type="entry name" value="FAD/NAD(P)-binding domain"/>
    <property type="match status" value="2"/>
</dbReference>
<dbReference type="STRING" id="196109.A0A136J624"/>
<feature type="domain" description="FAD dependent oxidoreductase" evidence="2">
    <location>
        <begin position="18"/>
        <end position="54"/>
    </location>
</feature>
<feature type="domain" description="FAD dependent oxidoreductase" evidence="2">
    <location>
        <begin position="95"/>
        <end position="507"/>
    </location>
</feature>
<dbReference type="Pfam" id="PF01266">
    <property type="entry name" value="DAO"/>
    <property type="match status" value="2"/>
</dbReference>
<name>A0A136J624_9PEZI</name>
<reference evidence="4" key="1">
    <citation type="submission" date="2016-02" db="EMBL/GenBank/DDBJ databases">
        <title>Draft genome sequence of Microdochium bolleyi, a fungal endophyte of beachgrass.</title>
        <authorList>
            <consortium name="DOE Joint Genome Institute"/>
            <person name="David A.S."/>
            <person name="May G."/>
            <person name="Haridas S."/>
            <person name="Lim J."/>
            <person name="Wang M."/>
            <person name="Labutti K."/>
            <person name="Lipzen A."/>
            <person name="Barry K."/>
            <person name="Grigoriev I.V."/>
        </authorList>
    </citation>
    <scope>NUCLEOTIDE SEQUENCE [LARGE SCALE GENOMIC DNA]</scope>
    <source>
        <strain evidence="4">J235TASD1</strain>
    </source>
</reference>
<dbReference type="AlphaFoldDB" id="A0A136J624"/>
<feature type="region of interest" description="Disordered" evidence="1">
    <location>
        <begin position="74"/>
        <end position="99"/>
    </location>
</feature>
<keyword evidence="4" id="KW-1185">Reference proteome</keyword>
<accession>A0A136J624</accession>